<keyword evidence="3" id="KW-1185">Reference proteome</keyword>
<proteinExistence type="predicted"/>
<feature type="compositionally biased region" description="Polar residues" evidence="1">
    <location>
        <begin position="1"/>
        <end position="21"/>
    </location>
</feature>
<name>A0A8J4SQ68_9TREM</name>
<evidence type="ECO:0000256" key="1">
    <source>
        <dbReference type="SAM" id="MobiDB-lite"/>
    </source>
</evidence>
<accession>A0A8J4SQ68</accession>
<gene>
    <name evidence="2" type="ORF">PHET_04483</name>
</gene>
<dbReference type="Proteomes" id="UP000748531">
    <property type="component" value="Unassembled WGS sequence"/>
</dbReference>
<evidence type="ECO:0000313" key="2">
    <source>
        <dbReference type="EMBL" id="KAF5401987.1"/>
    </source>
</evidence>
<evidence type="ECO:0000313" key="3">
    <source>
        <dbReference type="Proteomes" id="UP000748531"/>
    </source>
</evidence>
<feature type="region of interest" description="Disordered" evidence="1">
    <location>
        <begin position="1"/>
        <end position="32"/>
    </location>
</feature>
<feature type="compositionally biased region" description="Basic and acidic residues" evidence="1">
    <location>
        <begin position="124"/>
        <end position="134"/>
    </location>
</feature>
<reference evidence="2" key="1">
    <citation type="submission" date="2019-05" db="EMBL/GenBank/DDBJ databases">
        <title>Annotation for the trematode Paragonimus heterotremus.</title>
        <authorList>
            <person name="Choi Y.-J."/>
        </authorList>
    </citation>
    <scope>NUCLEOTIDE SEQUENCE</scope>
    <source>
        <strain evidence="2">LC</strain>
    </source>
</reference>
<dbReference type="AlphaFoldDB" id="A0A8J4SQ68"/>
<dbReference type="EMBL" id="LUCH01002100">
    <property type="protein sequence ID" value="KAF5401987.1"/>
    <property type="molecule type" value="Genomic_DNA"/>
</dbReference>
<feature type="compositionally biased region" description="Polar residues" evidence="1">
    <location>
        <begin position="56"/>
        <end position="66"/>
    </location>
</feature>
<protein>
    <submittedName>
        <fullName evidence="2">Uncharacterized protein</fullName>
    </submittedName>
</protein>
<feature type="region of interest" description="Disordered" evidence="1">
    <location>
        <begin position="124"/>
        <end position="153"/>
    </location>
</feature>
<organism evidence="2 3">
    <name type="scientific">Paragonimus heterotremus</name>
    <dbReference type="NCBI Taxonomy" id="100268"/>
    <lineage>
        <taxon>Eukaryota</taxon>
        <taxon>Metazoa</taxon>
        <taxon>Spiralia</taxon>
        <taxon>Lophotrochozoa</taxon>
        <taxon>Platyhelminthes</taxon>
        <taxon>Trematoda</taxon>
        <taxon>Digenea</taxon>
        <taxon>Plagiorchiida</taxon>
        <taxon>Troglotremata</taxon>
        <taxon>Troglotrematidae</taxon>
        <taxon>Paragonimus</taxon>
    </lineage>
</organism>
<feature type="region of interest" description="Disordered" evidence="1">
    <location>
        <begin position="53"/>
        <end position="91"/>
    </location>
</feature>
<sequence>MFFQTTDLASPRKTCQQITQTDTDEPADSNPLDLTNHVIKELCSRLERTEQKVENLSRTNSGNLSIEHSAKRADLANKDHTVEKSKIHSSRPSTPVCDEILALRQRVTELQFDHDRLVKENERLTAKAEHSKVHSEKRKQNAPHPNPVYSTAPPIPICPILPSSLTNTMMSPLNLGFPNCLCIPQTPWTPTHCVMSKCLMNHDGCDTQENASPQKSVRQCSAPHASCGRPNNKPLRQTLSKTNYQSSWSLDQDEPEFEDNSHLVDLHCVDDNKPIFKGQGNERICEDLLEKLRPEIDRSITRHIEASDAERMSRNIFNTLSVADKLNPKESFEEICHSNTTSMILSNVERNLKNLEKRFKSHSKPPIDSDEYLDFLKSKYFV</sequence>
<feature type="compositionally biased region" description="Basic and acidic residues" evidence="1">
    <location>
        <begin position="68"/>
        <end position="86"/>
    </location>
</feature>
<comment type="caution">
    <text evidence="2">The sequence shown here is derived from an EMBL/GenBank/DDBJ whole genome shotgun (WGS) entry which is preliminary data.</text>
</comment>